<comment type="caution">
    <text evidence="1">The sequence shown here is derived from an EMBL/GenBank/DDBJ whole genome shotgun (WGS) entry which is preliminary data.</text>
</comment>
<sequence length="778" mass="87765">MESVDDFESFSPTESPSSPVPERKLKRLKKIKTVDENSPKLEALDFGESNIQDAKESKLETLDLEKSNSQNLEEPNSGFESGSESFENEDILDSDGAGLDIEENASGATRTLDFDSVAVKYHERGEDLSHDVEMEKEKEKEKENEDLRVEQSEKKRRTFDAFEDEKGKRKRVKSVSDEDDPKSTVVTKRTEKERRERLQQLRAESQRLLRETRDAAFKSAPLVQRPISSVLEKIRQRKLEVSKKSVKMSQTSFIDNYDDFDDDYEDFSREFMVNVDPKNVPVKDSRDDKGTKTASGGAISCPMKVERGLGALFVVASNNTLSPSSHETAAIRMAVDEQPKQVFRPPVDDTQDLFSGSQTSASQDEFPDDSPKSPIEEVLAPSLLAMNLKLGYAPPDDVSSDEEDNDKENVDPCLQQSVDLSSSLNADPVKEFVDDEAEEEDDSDNDLLRFQDNEEDEDIEDVEELKDMIATEYEEKAIDTERCTEFHQMWLEQQDAAGTEKLLQRFKCGSKQDITLPEEEEDEESEEDNEDSGDGATEDSTPMNDVRMNLRRIKEMIPHMFTDKDDAYISSDDEETEKSLAKQCLFEKSEEQATFLSPAEDKDSKEVFSLIKKLNIVPDSRKKTKTSALSDMRLIGGNRTMSSKSTFLCRGSNHSLPLYQKNGSSMARSFIFERGENHNRSATSVSEGSSDTIQRENQPRKIASTRVYNSQIKLSAQNTKAAAETNSGTALIEILRRSSLHSSRCTEGSVVSHTESILATFKLEKPMKKEPNMSIRTL</sequence>
<organism evidence="1 2">
    <name type="scientific">Melia azedarach</name>
    <name type="common">Chinaberry tree</name>
    <dbReference type="NCBI Taxonomy" id="155640"/>
    <lineage>
        <taxon>Eukaryota</taxon>
        <taxon>Viridiplantae</taxon>
        <taxon>Streptophyta</taxon>
        <taxon>Embryophyta</taxon>
        <taxon>Tracheophyta</taxon>
        <taxon>Spermatophyta</taxon>
        <taxon>Magnoliopsida</taxon>
        <taxon>eudicotyledons</taxon>
        <taxon>Gunneridae</taxon>
        <taxon>Pentapetalae</taxon>
        <taxon>rosids</taxon>
        <taxon>malvids</taxon>
        <taxon>Sapindales</taxon>
        <taxon>Meliaceae</taxon>
        <taxon>Melia</taxon>
    </lineage>
</organism>
<gene>
    <name evidence="1" type="ORF">OWV82_025066</name>
</gene>
<dbReference type="EMBL" id="CM051407">
    <property type="protein sequence ID" value="KAJ4701893.1"/>
    <property type="molecule type" value="Genomic_DNA"/>
</dbReference>
<evidence type="ECO:0000313" key="2">
    <source>
        <dbReference type="Proteomes" id="UP001164539"/>
    </source>
</evidence>
<protein>
    <submittedName>
        <fullName evidence="1">DNA ligase-like protein</fullName>
    </submittedName>
</protein>
<reference evidence="1 2" key="1">
    <citation type="journal article" date="2023" name="Science">
        <title>Complex scaffold remodeling in plant triterpene biosynthesis.</title>
        <authorList>
            <person name="De La Pena R."/>
            <person name="Hodgson H."/>
            <person name="Liu J.C."/>
            <person name="Stephenson M.J."/>
            <person name="Martin A.C."/>
            <person name="Owen C."/>
            <person name="Harkess A."/>
            <person name="Leebens-Mack J."/>
            <person name="Jimenez L.E."/>
            <person name="Osbourn A."/>
            <person name="Sattely E.S."/>
        </authorList>
    </citation>
    <scope>NUCLEOTIDE SEQUENCE [LARGE SCALE GENOMIC DNA]</scope>
    <source>
        <strain evidence="2">cv. JPN11</strain>
        <tissue evidence="1">Leaf</tissue>
    </source>
</reference>
<evidence type="ECO:0000313" key="1">
    <source>
        <dbReference type="EMBL" id="KAJ4701893.1"/>
    </source>
</evidence>
<dbReference type="Proteomes" id="UP001164539">
    <property type="component" value="Chromosome 14"/>
</dbReference>
<proteinExistence type="predicted"/>
<accession>A0ACC1WSF7</accession>
<name>A0ACC1WSF7_MELAZ</name>
<keyword evidence="2" id="KW-1185">Reference proteome</keyword>